<evidence type="ECO:0000256" key="1">
    <source>
        <dbReference type="ARBA" id="ARBA00006432"/>
    </source>
</evidence>
<dbReference type="SUPFAM" id="SSF56801">
    <property type="entry name" value="Acetyl-CoA synthetase-like"/>
    <property type="match status" value="1"/>
</dbReference>
<sequence length="497" mass="53466">MPHPRETASTYPHKAAIVMGGSGEMVTYRELDQHSAQGARLLRALGLDPGVHVALLLDNHPAFLEICWAARRAGVVFIPLPLHASVAEIAEILADSGARALIASHGLAAQAVAARHAAQGLDYCFMVDGIAEGFESWEESIDRQPLEALEDEACGVPMFYALGEGLPLCGALPQAPGSDPDAPPPLAGGVGVAFGFSEETVFLSPAPLYTPASLLYHMMNLYQGGTSVVMESFEPEAALALIEEQRVTHSLWVPSMFTRLLRLPQAVRQQYELGSMQYAIHAGTPCAIHLKQQMIDWWGPVLVEYYAAGSGDGATLIDSADWLAHKGSVGKPFVGAVEILDAAGQPLPAGQLGDIHFVGDPAGTGDVGYLDAEGYLYVTDRSSQVVALPDGAIYPQELESLLMTHDKIADVAVFGLGDAAEGGQLQAVVEPENWADATDETAFEIVEWLRERVEHLVSPQQVSFSQRLPREDDGVVYKHRLMQEMRGGARDNTKQEE</sequence>
<keyword evidence="2" id="KW-0436">Ligase</keyword>
<dbReference type="InterPro" id="IPR042099">
    <property type="entry name" value="ANL_N_sf"/>
</dbReference>
<dbReference type="InterPro" id="IPR000873">
    <property type="entry name" value="AMP-dep_synth/lig_dom"/>
</dbReference>
<comment type="similarity">
    <text evidence="1">Belongs to the ATP-dependent AMP-binding enzyme family.</text>
</comment>
<gene>
    <name evidence="5" type="ORF">E4634_17500</name>
</gene>
<evidence type="ECO:0000313" key="5">
    <source>
        <dbReference type="EMBL" id="TGD71906.1"/>
    </source>
</evidence>
<dbReference type="PANTHER" id="PTHR43201:SF5">
    <property type="entry name" value="MEDIUM-CHAIN ACYL-COA LIGASE ACSF2, MITOCHONDRIAL"/>
    <property type="match status" value="1"/>
</dbReference>
<evidence type="ECO:0000259" key="3">
    <source>
        <dbReference type="Pfam" id="PF00501"/>
    </source>
</evidence>
<dbReference type="Proteomes" id="UP000298050">
    <property type="component" value="Unassembled WGS sequence"/>
</dbReference>
<feature type="domain" description="AMP-dependent synthetase/ligase" evidence="3">
    <location>
        <begin position="193"/>
        <end position="359"/>
    </location>
</feature>
<evidence type="ECO:0000313" key="6">
    <source>
        <dbReference type="Proteomes" id="UP000298050"/>
    </source>
</evidence>
<keyword evidence="6" id="KW-1185">Reference proteome</keyword>
<dbReference type="AlphaFoldDB" id="A0A4Z0LXK7"/>
<dbReference type="EMBL" id="SRLE01000012">
    <property type="protein sequence ID" value="TGD71906.1"/>
    <property type="molecule type" value="Genomic_DNA"/>
</dbReference>
<feature type="domain" description="AMP-binding enzyme C-terminal" evidence="4">
    <location>
        <begin position="397"/>
        <end position="471"/>
    </location>
</feature>
<proteinExistence type="inferred from homology"/>
<accession>A0A4Z0LXK7</accession>
<dbReference type="Gene3D" id="3.40.50.12780">
    <property type="entry name" value="N-terminal domain of ligase-like"/>
    <property type="match status" value="1"/>
</dbReference>
<reference evidence="5 6" key="1">
    <citation type="submission" date="2019-04" db="EMBL/GenBank/DDBJ databases">
        <title>Taxonomy of novel Haliea sp. from mangrove soil of West Coast of India.</title>
        <authorList>
            <person name="Verma A."/>
            <person name="Kumar P."/>
            <person name="Krishnamurthi S."/>
        </authorList>
    </citation>
    <scope>NUCLEOTIDE SEQUENCE [LARGE SCALE GENOMIC DNA]</scope>
    <source>
        <strain evidence="5 6">SAOS-164</strain>
    </source>
</reference>
<dbReference type="RefSeq" id="WP_135445950.1">
    <property type="nucleotide sequence ID" value="NZ_SRLE01000012.1"/>
</dbReference>
<dbReference type="GO" id="GO:0006631">
    <property type="term" value="P:fatty acid metabolic process"/>
    <property type="evidence" value="ECO:0007669"/>
    <property type="project" value="TreeGrafter"/>
</dbReference>
<dbReference type="InterPro" id="IPR045851">
    <property type="entry name" value="AMP-bd_C_sf"/>
</dbReference>
<dbReference type="PANTHER" id="PTHR43201">
    <property type="entry name" value="ACYL-COA SYNTHETASE"/>
    <property type="match status" value="1"/>
</dbReference>
<dbReference type="Pfam" id="PF13193">
    <property type="entry name" value="AMP-binding_C"/>
    <property type="match status" value="1"/>
</dbReference>
<evidence type="ECO:0000259" key="4">
    <source>
        <dbReference type="Pfam" id="PF13193"/>
    </source>
</evidence>
<name>A0A4Z0LXK7_9GAMM</name>
<dbReference type="OrthoDB" id="9803968at2"/>
<protein>
    <submittedName>
        <fullName evidence="5">Acyl-CoA synthetase</fullName>
    </submittedName>
</protein>
<dbReference type="InterPro" id="IPR025110">
    <property type="entry name" value="AMP-bd_C"/>
</dbReference>
<dbReference type="GO" id="GO:0031956">
    <property type="term" value="F:medium-chain fatty acid-CoA ligase activity"/>
    <property type="evidence" value="ECO:0007669"/>
    <property type="project" value="TreeGrafter"/>
</dbReference>
<dbReference type="Gene3D" id="3.30.300.30">
    <property type="match status" value="1"/>
</dbReference>
<feature type="domain" description="AMP-dependent synthetase/ligase" evidence="3">
    <location>
        <begin position="6"/>
        <end position="128"/>
    </location>
</feature>
<comment type="caution">
    <text evidence="5">The sequence shown here is derived from an EMBL/GenBank/DDBJ whole genome shotgun (WGS) entry which is preliminary data.</text>
</comment>
<dbReference type="Pfam" id="PF00501">
    <property type="entry name" value="AMP-binding"/>
    <property type="match status" value="2"/>
</dbReference>
<organism evidence="5 6">
    <name type="scientific">Mangrovimicrobium sediminis</name>
    <dbReference type="NCBI Taxonomy" id="2562682"/>
    <lineage>
        <taxon>Bacteria</taxon>
        <taxon>Pseudomonadati</taxon>
        <taxon>Pseudomonadota</taxon>
        <taxon>Gammaproteobacteria</taxon>
        <taxon>Cellvibrionales</taxon>
        <taxon>Halieaceae</taxon>
        <taxon>Mangrovimicrobium</taxon>
    </lineage>
</organism>
<evidence type="ECO:0000256" key="2">
    <source>
        <dbReference type="ARBA" id="ARBA00022598"/>
    </source>
</evidence>